<accession>X0Y366</accession>
<comment type="caution">
    <text evidence="1">The sequence shown here is derived from an EMBL/GenBank/DDBJ whole genome shotgun (WGS) entry which is preliminary data.</text>
</comment>
<protein>
    <submittedName>
        <fullName evidence="1">Uncharacterized protein</fullName>
    </submittedName>
</protein>
<sequence>YYDPRSEVHPFWLHRKGGQCGVGGIAVIRDYAWTAATYVAWAKRG</sequence>
<gene>
    <name evidence="1" type="ORF">S01H1_75548</name>
</gene>
<feature type="non-terminal residue" evidence="1">
    <location>
        <position position="1"/>
    </location>
</feature>
<organism evidence="1">
    <name type="scientific">marine sediment metagenome</name>
    <dbReference type="NCBI Taxonomy" id="412755"/>
    <lineage>
        <taxon>unclassified sequences</taxon>
        <taxon>metagenomes</taxon>
        <taxon>ecological metagenomes</taxon>
    </lineage>
</organism>
<dbReference type="AlphaFoldDB" id="X0Y366"/>
<evidence type="ECO:0000313" key="1">
    <source>
        <dbReference type="EMBL" id="GAG50150.1"/>
    </source>
</evidence>
<proteinExistence type="predicted"/>
<dbReference type="EMBL" id="BARS01050634">
    <property type="protein sequence ID" value="GAG50150.1"/>
    <property type="molecule type" value="Genomic_DNA"/>
</dbReference>
<reference evidence="1" key="1">
    <citation type="journal article" date="2014" name="Front. Microbiol.">
        <title>High frequency of phylogenetically diverse reductive dehalogenase-homologous genes in deep subseafloor sedimentary metagenomes.</title>
        <authorList>
            <person name="Kawai M."/>
            <person name="Futagami T."/>
            <person name="Toyoda A."/>
            <person name="Takaki Y."/>
            <person name="Nishi S."/>
            <person name="Hori S."/>
            <person name="Arai W."/>
            <person name="Tsubouchi T."/>
            <person name="Morono Y."/>
            <person name="Uchiyama I."/>
            <person name="Ito T."/>
            <person name="Fujiyama A."/>
            <person name="Inagaki F."/>
            <person name="Takami H."/>
        </authorList>
    </citation>
    <scope>NUCLEOTIDE SEQUENCE</scope>
    <source>
        <strain evidence="1">Expedition CK06-06</strain>
    </source>
</reference>
<name>X0Y366_9ZZZZ</name>